<comment type="caution">
    <text evidence="1">The sequence shown here is derived from an EMBL/GenBank/DDBJ whole genome shotgun (WGS) entry which is preliminary data.</text>
</comment>
<evidence type="ECO:0000313" key="1">
    <source>
        <dbReference type="EMBL" id="GAA4010080.1"/>
    </source>
</evidence>
<dbReference type="Proteomes" id="UP001501747">
    <property type="component" value="Unassembled WGS sequence"/>
</dbReference>
<sequence>MAVRSFRADWEPTLSLSYGAIGDLNPPLGGESGQPARWMNLDVPWESAFPQDRDRIRPYAFRLATH</sequence>
<accession>A0ABP7SDF1</accession>
<protein>
    <submittedName>
        <fullName evidence="1">Uncharacterized protein</fullName>
    </submittedName>
</protein>
<evidence type="ECO:0000313" key="2">
    <source>
        <dbReference type="Proteomes" id="UP001501747"/>
    </source>
</evidence>
<keyword evidence="2" id="KW-1185">Reference proteome</keyword>
<name>A0ABP7SDF1_9PSEU</name>
<dbReference type="EMBL" id="BAABAL010000012">
    <property type="protein sequence ID" value="GAA4010080.1"/>
    <property type="molecule type" value="Genomic_DNA"/>
</dbReference>
<proteinExistence type="predicted"/>
<organism evidence="1 2">
    <name type="scientific">Allokutzneria multivorans</name>
    <dbReference type="NCBI Taxonomy" id="1142134"/>
    <lineage>
        <taxon>Bacteria</taxon>
        <taxon>Bacillati</taxon>
        <taxon>Actinomycetota</taxon>
        <taxon>Actinomycetes</taxon>
        <taxon>Pseudonocardiales</taxon>
        <taxon>Pseudonocardiaceae</taxon>
        <taxon>Allokutzneria</taxon>
    </lineage>
</organism>
<gene>
    <name evidence="1" type="ORF">GCM10022247_35290</name>
</gene>
<reference evidence="2" key="1">
    <citation type="journal article" date="2019" name="Int. J. Syst. Evol. Microbiol.">
        <title>The Global Catalogue of Microorganisms (GCM) 10K type strain sequencing project: providing services to taxonomists for standard genome sequencing and annotation.</title>
        <authorList>
            <consortium name="The Broad Institute Genomics Platform"/>
            <consortium name="The Broad Institute Genome Sequencing Center for Infectious Disease"/>
            <person name="Wu L."/>
            <person name="Ma J."/>
        </authorList>
    </citation>
    <scope>NUCLEOTIDE SEQUENCE [LARGE SCALE GENOMIC DNA]</scope>
    <source>
        <strain evidence="2">JCM 17342</strain>
    </source>
</reference>